<reference evidence="2" key="1">
    <citation type="journal article" date="2019" name="Int. J. Syst. Evol. Microbiol.">
        <title>The Global Catalogue of Microorganisms (GCM) 10K type strain sequencing project: providing services to taxonomists for standard genome sequencing and annotation.</title>
        <authorList>
            <consortium name="The Broad Institute Genomics Platform"/>
            <consortium name="The Broad Institute Genome Sequencing Center for Infectious Disease"/>
            <person name="Wu L."/>
            <person name="Ma J."/>
        </authorList>
    </citation>
    <scope>NUCLEOTIDE SEQUENCE [LARGE SCALE GENOMIC DNA]</scope>
    <source>
        <strain evidence="2">KCTC 42443</strain>
    </source>
</reference>
<accession>A0ABQ3J5V7</accession>
<comment type="caution">
    <text evidence="1">The sequence shown here is derived from an EMBL/GenBank/DDBJ whole genome shotgun (WGS) entry which is preliminary data.</text>
</comment>
<dbReference type="RefSeq" id="WP_191287025.1">
    <property type="nucleotide sequence ID" value="NZ_BNCH01000006.1"/>
</dbReference>
<sequence length="296" mass="31494">MTHARPPRDLSVDTFSALPSWAVAGRHATDEDLVFSSGAALAHLHVAMSQDDVPLQLVRARLALTAAEACVVLTGRPERRAELRDAVVLLRPGDHPGPAGLIFQQWQRAVARPVSVPALRRAVPEALASHLPVWLAAAQGGPVRRAAAVLDAVLADHPGQEATALILADAALARGMGWTHPVPLLATGIKPRALRLRGEELTEACHAALIRATITTLPLMADLTRAADRLAEIAPKLRAKGAGAAVEMFLTRDALAPAALKPLMSDRAARRLCDRLVDLGGVRELTGRDTFRIYGV</sequence>
<evidence type="ECO:0008006" key="3">
    <source>
        <dbReference type="Google" id="ProtNLM"/>
    </source>
</evidence>
<keyword evidence="2" id="KW-1185">Reference proteome</keyword>
<dbReference type="EMBL" id="BNCH01000006">
    <property type="protein sequence ID" value="GHF03862.1"/>
    <property type="molecule type" value="Genomic_DNA"/>
</dbReference>
<dbReference type="InterPro" id="IPR009843">
    <property type="entry name" value="DUF1403"/>
</dbReference>
<evidence type="ECO:0000313" key="2">
    <source>
        <dbReference type="Proteomes" id="UP000609802"/>
    </source>
</evidence>
<evidence type="ECO:0000313" key="1">
    <source>
        <dbReference type="EMBL" id="GHF03862.1"/>
    </source>
</evidence>
<organism evidence="1 2">
    <name type="scientific">Aliiroseovarius zhejiangensis</name>
    <dbReference type="NCBI Taxonomy" id="1632025"/>
    <lineage>
        <taxon>Bacteria</taxon>
        <taxon>Pseudomonadati</taxon>
        <taxon>Pseudomonadota</taxon>
        <taxon>Alphaproteobacteria</taxon>
        <taxon>Rhodobacterales</taxon>
        <taxon>Paracoccaceae</taxon>
        <taxon>Aliiroseovarius</taxon>
    </lineage>
</organism>
<name>A0ABQ3J5V7_9RHOB</name>
<dbReference type="Pfam" id="PF07183">
    <property type="entry name" value="DUF1403"/>
    <property type="match status" value="1"/>
</dbReference>
<proteinExistence type="predicted"/>
<protein>
    <recommendedName>
        <fullName evidence="3">DUF1403 family protein</fullName>
    </recommendedName>
</protein>
<dbReference type="Proteomes" id="UP000609802">
    <property type="component" value="Unassembled WGS sequence"/>
</dbReference>
<gene>
    <name evidence="1" type="ORF">GCM10016455_26500</name>
</gene>